<reference evidence="2" key="2">
    <citation type="journal article" date="2021" name="Front. Microbiol.">
        <title>Comprehensive Comparative Genomics and Phenotyping of Methylobacterium Species.</title>
        <authorList>
            <person name="Alessa O."/>
            <person name="Ogura Y."/>
            <person name="Fujitani Y."/>
            <person name="Takami H."/>
            <person name="Hayashi T."/>
            <person name="Sahin N."/>
            <person name="Tani A."/>
        </authorList>
    </citation>
    <scope>NUCLEOTIDE SEQUENCE</scope>
    <source>
        <strain evidence="2">DSM 22415</strain>
    </source>
</reference>
<reference evidence="2" key="3">
    <citation type="submission" date="2021-08" db="EMBL/GenBank/DDBJ databases">
        <authorList>
            <person name="Tani A."/>
            <person name="Ola A."/>
            <person name="Ogura Y."/>
            <person name="Katsura K."/>
            <person name="Hayashi T."/>
        </authorList>
    </citation>
    <scope>NUCLEOTIDE SEQUENCE</scope>
    <source>
        <strain evidence="2">DSM 22415</strain>
    </source>
</reference>
<accession>A0A564G6I0</accession>
<evidence type="ECO:0000313" key="5">
    <source>
        <dbReference type="Proteomes" id="UP001055303"/>
    </source>
</evidence>
<evidence type="ECO:0000313" key="4">
    <source>
        <dbReference type="Proteomes" id="UP000401717"/>
    </source>
</evidence>
<dbReference type="EMBL" id="CABFVH010000063">
    <property type="protein sequence ID" value="VUF15636.1"/>
    <property type="molecule type" value="Genomic_DNA"/>
</dbReference>
<evidence type="ECO:0000313" key="2">
    <source>
        <dbReference type="EMBL" id="GJD58359.1"/>
    </source>
</evidence>
<proteinExistence type="predicted"/>
<name>A0A564G6I0_9HYPH</name>
<evidence type="ECO:0000313" key="3">
    <source>
        <dbReference type="EMBL" id="VUF15636.1"/>
    </source>
</evidence>
<keyword evidence="5" id="KW-1185">Reference proteome</keyword>
<protein>
    <submittedName>
        <fullName evidence="3">Uncharacterized protein</fullName>
    </submittedName>
</protein>
<feature type="region of interest" description="Disordered" evidence="1">
    <location>
        <begin position="56"/>
        <end position="81"/>
    </location>
</feature>
<dbReference type="AlphaFoldDB" id="A0A564G6I0"/>
<dbReference type="OrthoDB" id="8244728at2"/>
<dbReference type="Proteomes" id="UP000401717">
    <property type="component" value="Unassembled WGS sequence"/>
</dbReference>
<dbReference type="Proteomes" id="UP001055303">
    <property type="component" value="Unassembled WGS sequence"/>
</dbReference>
<evidence type="ECO:0000256" key="1">
    <source>
        <dbReference type="SAM" id="MobiDB-lite"/>
    </source>
</evidence>
<dbReference type="RefSeq" id="WP_144768394.1">
    <property type="nucleotide sequence ID" value="NZ_BPQI01000144.1"/>
</dbReference>
<sequence>MYLPDLIAVEAVEERFRALTHQPSGEPFSEDGKARWPADQFTFRLIQEGAIRRVQDAPEDLGADPKPEAAPVAAPATIKGK</sequence>
<dbReference type="EMBL" id="BPQI01000144">
    <property type="protein sequence ID" value="GJD58359.1"/>
    <property type="molecule type" value="Genomic_DNA"/>
</dbReference>
<reference evidence="3 4" key="1">
    <citation type="submission" date="2019-06" db="EMBL/GenBank/DDBJ databases">
        <authorList>
            <person name="Rodrigo-Torres L."/>
            <person name="Arahal R. D."/>
            <person name="Lucena T."/>
        </authorList>
    </citation>
    <scope>NUCLEOTIDE SEQUENCE [LARGE SCALE GENOMIC DNA]</scope>
    <source>
        <strain evidence="3 4">SW08-7</strain>
    </source>
</reference>
<organism evidence="3 4">
    <name type="scientific">Methylobacterium dankookense</name>
    <dbReference type="NCBI Taxonomy" id="560405"/>
    <lineage>
        <taxon>Bacteria</taxon>
        <taxon>Pseudomonadati</taxon>
        <taxon>Pseudomonadota</taxon>
        <taxon>Alphaproteobacteria</taxon>
        <taxon>Hyphomicrobiales</taxon>
        <taxon>Methylobacteriaceae</taxon>
        <taxon>Methylobacterium</taxon>
    </lineage>
</organism>
<gene>
    <name evidence="2" type="ORF">IFDJLNFL_4278</name>
    <name evidence="3" type="ORF">MTDSW087_05380</name>
</gene>
<feature type="compositionally biased region" description="Low complexity" evidence="1">
    <location>
        <begin position="69"/>
        <end position="81"/>
    </location>
</feature>